<name>A0A5Q4BCJ0_9PEZI</name>
<evidence type="ECO:0000313" key="2">
    <source>
        <dbReference type="EMBL" id="TQN64289.1"/>
    </source>
</evidence>
<dbReference type="EMBL" id="PUHP01002552">
    <property type="protein sequence ID" value="TQN64289.1"/>
    <property type="molecule type" value="Genomic_DNA"/>
</dbReference>
<keyword evidence="3" id="KW-1185">Reference proteome</keyword>
<keyword evidence="1" id="KW-0732">Signal</keyword>
<dbReference type="AlphaFoldDB" id="A0A5Q4BCJ0"/>
<feature type="signal peptide" evidence="1">
    <location>
        <begin position="1"/>
        <end position="19"/>
    </location>
</feature>
<reference evidence="2 3" key="1">
    <citation type="journal article" date="2019" name="Sci. Rep.">
        <title>Colletotrichum shisoi sp. nov., an anthracnose pathogen of Perilla frutescens in Japan: molecular phylogenetic, morphological and genomic evidence.</title>
        <authorList>
            <person name="Gan P."/>
            <person name="Tsushima A."/>
            <person name="Hiroyama R."/>
            <person name="Narusaka M."/>
            <person name="Takano Y."/>
            <person name="Narusaka Y."/>
            <person name="Kawaradani M."/>
            <person name="Damm U."/>
            <person name="Shirasu K."/>
        </authorList>
    </citation>
    <scope>NUCLEOTIDE SEQUENCE [LARGE SCALE GENOMIC DNA]</scope>
    <source>
        <strain evidence="2 3">PG-2018a</strain>
    </source>
</reference>
<organism evidence="2 3">
    <name type="scientific">Colletotrichum shisoi</name>
    <dbReference type="NCBI Taxonomy" id="2078593"/>
    <lineage>
        <taxon>Eukaryota</taxon>
        <taxon>Fungi</taxon>
        <taxon>Dikarya</taxon>
        <taxon>Ascomycota</taxon>
        <taxon>Pezizomycotina</taxon>
        <taxon>Sordariomycetes</taxon>
        <taxon>Hypocreomycetidae</taxon>
        <taxon>Glomerellales</taxon>
        <taxon>Glomerellaceae</taxon>
        <taxon>Colletotrichum</taxon>
        <taxon>Colletotrichum destructivum species complex</taxon>
    </lineage>
</organism>
<dbReference type="OrthoDB" id="3886018at2759"/>
<proteinExistence type="predicted"/>
<protein>
    <submittedName>
        <fullName evidence="2">Uncharacterized protein</fullName>
    </submittedName>
</protein>
<evidence type="ECO:0000256" key="1">
    <source>
        <dbReference type="SAM" id="SignalP"/>
    </source>
</evidence>
<accession>A0A5Q4BCJ0</accession>
<sequence length="309" mass="35081">MLRISKFLLLFSLLWVAIAHELELRPAPGHSTRRGAAPDENRYCSRETCGAEESSDTCRRRLSPKVLRAPNPSSHPVPGHWYDPANYGDSVDDFFRGEIARLAKDKAEIVTITDSEVSSLYIRFMDKPKSLAMYGLCGCIALIVLSRKAVWAAHVYEYPVLVNGFKYFHEEGLAILEKGERTWDMYYGLSDLSGNAFAPNEKPVAIVLAPRPSNSKFQYEPLMRELDRMVHRLIGVDPAWVGYRPNRDGDIESRMDSACANSKGKLLVQYEPSNDIWPGDSKAKARIWVEGTSWTWETSWPPYPEQKSY</sequence>
<feature type="chain" id="PRO_5025033494" evidence="1">
    <location>
        <begin position="20"/>
        <end position="309"/>
    </location>
</feature>
<dbReference type="Proteomes" id="UP000326340">
    <property type="component" value="Unassembled WGS sequence"/>
</dbReference>
<gene>
    <name evidence="2" type="ORF">CSHISOI_11141</name>
</gene>
<evidence type="ECO:0000313" key="3">
    <source>
        <dbReference type="Proteomes" id="UP000326340"/>
    </source>
</evidence>
<comment type="caution">
    <text evidence="2">The sequence shown here is derived from an EMBL/GenBank/DDBJ whole genome shotgun (WGS) entry which is preliminary data.</text>
</comment>